<feature type="repeat" description="TPR" evidence="15">
    <location>
        <begin position="582"/>
        <end position="615"/>
    </location>
</feature>
<protein>
    <recommendedName>
        <fullName evidence="13">Probable DNA-directed RNA polymerases I, II, and III subunit RPABC3</fullName>
    </recommendedName>
    <alternativeName>
        <fullName evidence="14">RNA polymerase B subunit 8</fullName>
    </alternativeName>
</protein>
<dbReference type="Gene3D" id="1.25.40.10">
    <property type="entry name" value="Tetratricopeptide repeat domain"/>
    <property type="match status" value="2"/>
</dbReference>
<dbReference type="SUPFAM" id="SSF50249">
    <property type="entry name" value="Nucleic acid-binding proteins"/>
    <property type="match status" value="1"/>
</dbReference>
<dbReference type="GO" id="GO:0005737">
    <property type="term" value="C:cytoplasm"/>
    <property type="evidence" value="ECO:0007669"/>
    <property type="project" value="TreeGrafter"/>
</dbReference>
<dbReference type="Pfam" id="PF00515">
    <property type="entry name" value="TPR_1"/>
    <property type="match status" value="1"/>
</dbReference>
<keyword evidence="4" id="KW-0132">Cell division</keyword>
<comment type="subcellular location">
    <subcellularLocation>
        <location evidence="1">Nucleus</location>
    </subcellularLocation>
</comment>
<evidence type="ECO:0000256" key="1">
    <source>
        <dbReference type="ARBA" id="ARBA00004123"/>
    </source>
</evidence>
<dbReference type="SUPFAM" id="SSF81901">
    <property type="entry name" value="HCP-like"/>
    <property type="match status" value="1"/>
</dbReference>
<evidence type="ECO:0000256" key="13">
    <source>
        <dbReference type="ARBA" id="ARBA00068269"/>
    </source>
</evidence>
<dbReference type="SUPFAM" id="SSF48452">
    <property type="entry name" value="TPR-like"/>
    <property type="match status" value="2"/>
</dbReference>
<evidence type="ECO:0000313" key="17">
    <source>
        <dbReference type="EMBL" id="KAH0567203.1"/>
    </source>
</evidence>
<keyword evidence="7" id="KW-0833">Ubl conjugation pathway</keyword>
<dbReference type="GO" id="GO:0005680">
    <property type="term" value="C:anaphase-promoting complex"/>
    <property type="evidence" value="ECO:0007669"/>
    <property type="project" value="TreeGrafter"/>
</dbReference>
<evidence type="ECO:0000256" key="12">
    <source>
        <dbReference type="ARBA" id="ARBA00062890"/>
    </source>
</evidence>
<accession>A0AAV7J638</accession>
<organism evidence="17 18">
    <name type="scientific">Cotesia glomerata</name>
    <name type="common">Lepidopteran parasitic wasp</name>
    <name type="synonym">Apanteles glomeratus</name>
    <dbReference type="NCBI Taxonomy" id="32391"/>
    <lineage>
        <taxon>Eukaryota</taxon>
        <taxon>Metazoa</taxon>
        <taxon>Ecdysozoa</taxon>
        <taxon>Arthropoda</taxon>
        <taxon>Hexapoda</taxon>
        <taxon>Insecta</taxon>
        <taxon>Pterygota</taxon>
        <taxon>Neoptera</taxon>
        <taxon>Endopterygota</taxon>
        <taxon>Hymenoptera</taxon>
        <taxon>Apocrita</taxon>
        <taxon>Ichneumonoidea</taxon>
        <taxon>Braconidae</taxon>
        <taxon>Microgastrinae</taxon>
        <taxon>Cotesia</taxon>
    </lineage>
</organism>
<comment type="caution">
    <text evidence="17">The sequence shown here is derived from an EMBL/GenBank/DDBJ whole genome shotgun (WGS) entry which is preliminary data.</text>
</comment>
<dbReference type="InterPro" id="IPR012340">
    <property type="entry name" value="NA-bd_OB-fold"/>
</dbReference>
<dbReference type="PROSITE" id="PS50005">
    <property type="entry name" value="TPR"/>
    <property type="match status" value="2"/>
</dbReference>
<evidence type="ECO:0000313" key="18">
    <source>
        <dbReference type="Proteomes" id="UP000826195"/>
    </source>
</evidence>
<keyword evidence="10" id="KW-0131">Cell cycle</keyword>
<evidence type="ECO:0000256" key="7">
    <source>
        <dbReference type="ARBA" id="ARBA00022786"/>
    </source>
</evidence>
<proteinExistence type="inferred from homology"/>
<evidence type="ECO:0000256" key="6">
    <source>
        <dbReference type="ARBA" id="ARBA00022776"/>
    </source>
</evidence>
<sequence length="766" mass="86493">MAGVLFEDIFNVKDIDAEGKKFDRVSRLHCESESFKMDLILDINSWLYPMELGDKFRLVLATTLREDGYPDGGDWTAIEQEGGSRADSFEYVMSGKVYRMEGDESTNEPGSRLSAYVSFGGLLMRLQGDANNLHGFEIDQHIKLVKSYIDAHLYSAALFWADKVVSLGNEEPRDICTLGQCMYLMKQYHRAAHLIKSRGLEKTDPMCHYLTIRSLLEAKEFTEALQIINETELCTSISQTGVSFMDHTNFMQDAPKNVQSAIFYVKGRVHEATDNRSVAADCYKQALLCDVYSYQAFEALVQNQMLSAAEEKELLDTLPFNEQCSEADRELLKMLYESKLKKYQAPLEDLSITCAKGVLVTDRLQENLDMQVAKAERLYYNCDYQQCFSLTEVILKKDPYHSCCLPVHIACLVELKKTNALFYLAHKLVDLYPDMALAWFAVGCYYFAIGKSDHARRYLAKSTALDRLFGPAWLAYGHSFAVENEHDQAMAAYFKASQLMKGCHLPLLYIGLECGLTNNLKLADKFFQQAQSIAPNDPFVIHETGVISFSNLDYKTAERQFKEALSKIQIGGKNIVLPSKWEPLLNNLGHTCRKLKKYDEALDYHQQALVLNPLNPSTYSAIGFIHALIGNTQEAVDAFHRALGLRRDDTFTTTMLGYVLEQLIDESPPFPDAPAEMPKYKFPEAPPTTEPTESTDNSAAGTASAQEQEIEKLRVNLFSSWGDDNTGKSEENQPRPTERPSDVNYSSGEMDSEIEMLDSSTAHIEY</sequence>
<evidence type="ECO:0000256" key="11">
    <source>
        <dbReference type="ARBA" id="ARBA00044496"/>
    </source>
</evidence>
<dbReference type="PANTHER" id="PTHR12558">
    <property type="entry name" value="CELL DIVISION CYCLE 16,23,27"/>
    <property type="match status" value="1"/>
</dbReference>
<comment type="subunit">
    <text evidence="12">Component of the RNA polymerase I (Pol I), RNA polymerase II (Pol II) and RNA polymerase III (Pol III) complexes consisting of at least 13, 12 and 17 subunits, respectively. Directly interacts with POLR2A.</text>
</comment>
<name>A0AAV7J638_COTGL</name>
<dbReference type="GO" id="GO:0000428">
    <property type="term" value="C:DNA-directed RNA polymerase complex"/>
    <property type="evidence" value="ECO:0007669"/>
    <property type="project" value="UniProtKB-KW"/>
</dbReference>
<feature type="compositionally biased region" description="Basic and acidic residues" evidence="16">
    <location>
        <begin position="725"/>
        <end position="741"/>
    </location>
</feature>
<evidence type="ECO:0000256" key="3">
    <source>
        <dbReference type="ARBA" id="ARBA00022478"/>
    </source>
</evidence>
<dbReference type="Pfam" id="PF03870">
    <property type="entry name" value="RNA_pol_Rpb8"/>
    <property type="match status" value="1"/>
</dbReference>
<dbReference type="GO" id="GO:0006351">
    <property type="term" value="P:DNA-templated transcription"/>
    <property type="evidence" value="ECO:0007669"/>
    <property type="project" value="InterPro"/>
</dbReference>
<dbReference type="SMART" id="SM00658">
    <property type="entry name" value="RPOL8c"/>
    <property type="match status" value="1"/>
</dbReference>
<evidence type="ECO:0000256" key="9">
    <source>
        <dbReference type="ARBA" id="ARBA00023242"/>
    </source>
</evidence>
<dbReference type="GO" id="GO:0051301">
    <property type="term" value="P:cell division"/>
    <property type="evidence" value="ECO:0007669"/>
    <property type="project" value="UniProtKB-KW"/>
</dbReference>
<dbReference type="GO" id="GO:0016567">
    <property type="term" value="P:protein ubiquitination"/>
    <property type="evidence" value="ECO:0007669"/>
    <property type="project" value="TreeGrafter"/>
</dbReference>
<keyword evidence="5" id="KW-0677">Repeat</keyword>
<keyword evidence="3" id="KW-0240">DNA-directed RNA polymerase</keyword>
<dbReference type="Gene3D" id="2.40.50.140">
    <property type="entry name" value="Nucleic acid-binding proteins"/>
    <property type="match status" value="1"/>
</dbReference>
<keyword evidence="6" id="KW-0498">Mitosis</keyword>
<feature type="region of interest" description="Disordered" evidence="16">
    <location>
        <begin position="667"/>
        <end position="766"/>
    </location>
</feature>
<evidence type="ECO:0000256" key="15">
    <source>
        <dbReference type="PROSITE-ProRule" id="PRU00339"/>
    </source>
</evidence>
<feature type="repeat" description="TPR" evidence="15">
    <location>
        <begin position="616"/>
        <end position="649"/>
    </location>
</feature>
<dbReference type="FunFam" id="2.40.50.140:FF:000073">
    <property type="entry name" value="DNA-directed RNA polymerases I, II, and III subunit RPABC3"/>
    <property type="match status" value="1"/>
</dbReference>
<evidence type="ECO:0000256" key="5">
    <source>
        <dbReference type="ARBA" id="ARBA00022737"/>
    </source>
</evidence>
<dbReference type="Pfam" id="PF12895">
    <property type="entry name" value="ANAPC3"/>
    <property type="match status" value="1"/>
</dbReference>
<gene>
    <name evidence="17" type="ORF">KQX54_007588</name>
</gene>
<keyword evidence="9" id="KW-0539">Nucleus</keyword>
<dbReference type="InterPro" id="IPR019734">
    <property type="entry name" value="TPR_rpt"/>
</dbReference>
<reference evidence="17 18" key="1">
    <citation type="journal article" date="2021" name="J. Hered.">
        <title>A chromosome-level genome assembly of the parasitoid wasp, Cotesia glomerata (Hymenoptera: Braconidae).</title>
        <authorList>
            <person name="Pinto B.J."/>
            <person name="Weis J.J."/>
            <person name="Gamble T."/>
            <person name="Ode P.J."/>
            <person name="Paul R."/>
            <person name="Zaspel J.M."/>
        </authorList>
    </citation>
    <scope>NUCLEOTIDE SEQUENCE [LARGE SCALE GENOMIC DNA]</scope>
    <source>
        <strain evidence="17">CgM1</strain>
    </source>
</reference>
<dbReference type="GO" id="GO:0003899">
    <property type="term" value="F:DNA-directed RNA polymerase activity"/>
    <property type="evidence" value="ECO:0007669"/>
    <property type="project" value="InterPro"/>
</dbReference>
<dbReference type="PANTHER" id="PTHR12558:SF9">
    <property type="entry name" value="CELL DIVISION CYCLE PROTEIN 16 HOMOLOG"/>
    <property type="match status" value="1"/>
</dbReference>
<evidence type="ECO:0000256" key="4">
    <source>
        <dbReference type="ARBA" id="ARBA00022618"/>
    </source>
</evidence>
<evidence type="ECO:0000256" key="10">
    <source>
        <dbReference type="ARBA" id="ARBA00023306"/>
    </source>
</evidence>
<dbReference type="GO" id="GO:0005654">
    <property type="term" value="C:nucleoplasm"/>
    <property type="evidence" value="ECO:0007669"/>
    <property type="project" value="UniProtKB-ARBA"/>
</dbReference>
<dbReference type="SMART" id="SM00028">
    <property type="entry name" value="TPR"/>
    <property type="match status" value="6"/>
</dbReference>
<keyword evidence="8 15" id="KW-0802">TPR repeat</keyword>
<keyword evidence="18" id="KW-1185">Reference proteome</keyword>
<evidence type="ECO:0000256" key="8">
    <source>
        <dbReference type="ARBA" id="ARBA00022803"/>
    </source>
</evidence>
<dbReference type="InterPro" id="IPR011990">
    <property type="entry name" value="TPR-like_helical_dom_sf"/>
</dbReference>
<evidence type="ECO:0000256" key="14">
    <source>
        <dbReference type="ARBA" id="ARBA00082147"/>
    </source>
</evidence>
<comment type="function">
    <text evidence="11">DNA-dependent RNA polymerase catalyzes the transcription of DNA into RNA using the four ribonucleoside triphosphates as substrates. Common component of RNA polymerases I, II and III which synthesize ribosomal RNA precursors, mRNA precursors and many functional non-coding RNAs, and small RNAs, such as 5S rRNA and tRNAs, respectively.</text>
</comment>
<evidence type="ECO:0000256" key="2">
    <source>
        <dbReference type="ARBA" id="ARBA00008912"/>
    </source>
</evidence>
<keyword evidence="3" id="KW-0804">Transcription</keyword>
<comment type="similarity">
    <text evidence="2">Belongs to the eukaryotic RPB8 RNA polymerase subunit family.</text>
</comment>
<dbReference type="InterPro" id="IPR005570">
    <property type="entry name" value="RPABC3"/>
</dbReference>
<dbReference type="GO" id="GO:0045842">
    <property type="term" value="P:positive regulation of mitotic metaphase/anaphase transition"/>
    <property type="evidence" value="ECO:0007669"/>
    <property type="project" value="TreeGrafter"/>
</dbReference>
<dbReference type="GO" id="GO:0031145">
    <property type="term" value="P:anaphase-promoting complex-dependent catabolic process"/>
    <property type="evidence" value="ECO:0007669"/>
    <property type="project" value="TreeGrafter"/>
</dbReference>
<feature type="compositionally biased region" description="Polar residues" evidence="16">
    <location>
        <begin position="696"/>
        <end position="707"/>
    </location>
</feature>
<dbReference type="Proteomes" id="UP000826195">
    <property type="component" value="Unassembled WGS sequence"/>
</dbReference>
<dbReference type="EMBL" id="JAHXZJ010000001">
    <property type="protein sequence ID" value="KAH0567203.1"/>
    <property type="molecule type" value="Genomic_DNA"/>
</dbReference>
<evidence type="ECO:0000256" key="16">
    <source>
        <dbReference type="SAM" id="MobiDB-lite"/>
    </source>
</evidence>
<dbReference type="AlphaFoldDB" id="A0AAV7J638"/>